<accession>A0A7W7R2Y2</accession>
<proteinExistence type="predicted"/>
<protein>
    <recommendedName>
        <fullName evidence="4">Integral membrane protein</fullName>
    </recommendedName>
</protein>
<keyword evidence="3" id="KW-1185">Reference proteome</keyword>
<keyword evidence="1" id="KW-1133">Transmembrane helix</keyword>
<sequence>MTDRHLAPLPGAAEPARPSALRAGWDLRLLRAVPFALVCTVVAAFGHSLSGGGEVAVPALLLGFALVAAVATLLGGRERTLLGIAGTLGAGQLGLHLLFHCLGHHAMAGMTLDQVAGRLICNDMPGMTRVLPAGVSPAQLVGSAGLDPRSYHAVAAGPWWLFGLTPAMLLGHLLAAVLAGWWLRRGEAALWRLVRLAGSAARELQRWSAPLGRALALVAAVLRGLLGVAGAGVRLPRPDREECRLPVAAVLRHSVVRRGPPAAAFAR</sequence>
<dbReference type="EMBL" id="JACHJV010000001">
    <property type="protein sequence ID" value="MBB4924305.1"/>
    <property type="molecule type" value="Genomic_DNA"/>
</dbReference>
<keyword evidence="1" id="KW-0812">Transmembrane</keyword>
<dbReference type="Proteomes" id="UP000540506">
    <property type="component" value="Unassembled WGS sequence"/>
</dbReference>
<dbReference type="RefSeq" id="WP_246559996.1">
    <property type="nucleotide sequence ID" value="NZ_JACHJV010000001.1"/>
</dbReference>
<evidence type="ECO:0000313" key="2">
    <source>
        <dbReference type="EMBL" id="MBB4924305.1"/>
    </source>
</evidence>
<organism evidence="2 3">
    <name type="scientific">Kitasatospora kifunensis</name>
    <name type="common">Streptomyces kifunensis</name>
    <dbReference type="NCBI Taxonomy" id="58351"/>
    <lineage>
        <taxon>Bacteria</taxon>
        <taxon>Bacillati</taxon>
        <taxon>Actinomycetota</taxon>
        <taxon>Actinomycetes</taxon>
        <taxon>Kitasatosporales</taxon>
        <taxon>Streptomycetaceae</taxon>
        <taxon>Kitasatospora</taxon>
    </lineage>
</organism>
<feature type="transmembrane region" description="Helical" evidence="1">
    <location>
        <begin position="81"/>
        <end position="99"/>
    </location>
</feature>
<feature type="transmembrane region" description="Helical" evidence="1">
    <location>
        <begin position="159"/>
        <end position="183"/>
    </location>
</feature>
<comment type="caution">
    <text evidence="2">The sequence shown here is derived from an EMBL/GenBank/DDBJ whole genome shotgun (WGS) entry which is preliminary data.</text>
</comment>
<dbReference type="AlphaFoldDB" id="A0A7W7R2Y2"/>
<evidence type="ECO:0000313" key="3">
    <source>
        <dbReference type="Proteomes" id="UP000540506"/>
    </source>
</evidence>
<evidence type="ECO:0008006" key="4">
    <source>
        <dbReference type="Google" id="ProtNLM"/>
    </source>
</evidence>
<reference evidence="2 3" key="1">
    <citation type="submission" date="2020-08" db="EMBL/GenBank/DDBJ databases">
        <title>Sequencing the genomes of 1000 actinobacteria strains.</title>
        <authorList>
            <person name="Klenk H.-P."/>
        </authorList>
    </citation>
    <scope>NUCLEOTIDE SEQUENCE [LARGE SCALE GENOMIC DNA]</scope>
    <source>
        <strain evidence="2 3">DSM 41654</strain>
    </source>
</reference>
<feature type="transmembrane region" description="Helical" evidence="1">
    <location>
        <begin position="55"/>
        <end position="74"/>
    </location>
</feature>
<gene>
    <name evidence="2" type="ORF">FHR34_003298</name>
</gene>
<keyword evidence="1" id="KW-0472">Membrane</keyword>
<feature type="transmembrane region" description="Helical" evidence="1">
    <location>
        <begin position="29"/>
        <end position="49"/>
    </location>
</feature>
<evidence type="ECO:0000256" key="1">
    <source>
        <dbReference type="SAM" id="Phobius"/>
    </source>
</evidence>
<name>A0A7W7R2Y2_KITKI</name>